<name>A0A0L8I179_OCTBM</name>
<proteinExistence type="predicted"/>
<dbReference type="AlphaFoldDB" id="A0A0L8I179"/>
<evidence type="ECO:0000313" key="1">
    <source>
        <dbReference type="EMBL" id="KOF95258.1"/>
    </source>
</evidence>
<reference evidence="1" key="1">
    <citation type="submission" date="2015-07" db="EMBL/GenBank/DDBJ databases">
        <title>MeaNS - Measles Nucleotide Surveillance Program.</title>
        <authorList>
            <person name="Tran T."/>
            <person name="Druce J."/>
        </authorList>
    </citation>
    <scope>NUCLEOTIDE SEQUENCE</scope>
    <source>
        <strain evidence="1">UCB-OBI-ISO-001</strain>
        <tissue evidence="1">Gonad</tissue>
    </source>
</reference>
<sequence>MATKKKKRLRMKHKPQLFLCCVRELNELNLNKFTGFDFVSPKKLLEKSWTAYL</sequence>
<dbReference type="EMBL" id="KQ416777">
    <property type="protein sequence ID" value="KOF95258.1"/>
    <property type="molecule type" value="Genomic_DNA"/>
</dbReference>
<gene>
    <name evidence="1" type="ORF">OCBIM_22039014mg</name>
</gene>
<organism evidence="1">
    <name type="scientific">Octopus bimaculoides</name>
    <name type="common">California two-spotted octopus</name>
    <dbReference type="NCBI Taxonomy" id="37653"/>
    <lineage>
        <taxon>Eukaryota</taxon>
        <taxon>Metazoa</taxon>
        <taxon>Spiralia</taxon>
        <taxon>Lophotrochozoa</taxon>
        <taxon>Mollusca</taxon>
        <taxon>Cephalopoda</taxon>
        <taxon>Coleoidea</taxon>
        <taxon>Octopodiformes</taxon>
        <taxon>Octopoda</taxon>
        <taxon>Incirrata</taxon>
        <taxon>Octopodidae</taxon>
        <taxon>Octopus</taxon>
    </lineage>
</organism>
<accession>A0A0L8I179</accession>
<protein>
    <submittedName>
        <fullName evidence="1">Uncharacterized protein</fullName>
    </submittedName>
</protein>